<gene>
    <name evidence="1" type="ORF">METZ01_LOCUS358619</name>
</gene>
<sequence length="57" mass="6132">MKLPAPLFLLSVGILSLASSKGIGWAETPPSKPLFPNGRDGDEAFKRWRIPTLIVAA</sequence>
<protein>
    <submittedName>
        <fullName evidence="1">Uncharacterized protein</fullName>
    </submittedName>
</protein>
<accession>A0A382S8I6</accession>
<proteinExistence type="predicted"/>
<dbReference type="AlphaFoldDB" id="A0A382S8I6"/>
<organism evidence="1">
    <name type="scientific">marine metagenome</name>
    <dbReference type="NCBI Taxonomy" id="408172"/>
    <lineage>
        <taxon>unclassified sequences</taxon>
        <taxon>metagenomes</taxon>
        <taxon>ecological metagenomes</taxon>
    </lineage>
</organism>
<feature type="non-terminal residue" evidence="1">
    <location>
        <position position="57"/>
    </location>
</feature>
<name>A0A382S8I6_9ZZZZ</name>
<evidence type="ECO:0000313" key="1">
    <source>
        <dbReference type="EMBL" id="SVD05765.1"/>
    </source>
</evidence>
<reference evidence="1" key="1">
    <citation type="submission" date="2018-05" db="EMBL/GenBank/DDBJ databases">
        <authorList>
            <person name="Lanie J.A."/>
            <person name="Ng W.-L."/>
            <person name="Kazmierczak K.M."/>
            <person name="Andrzejewski T.M."/>
            <person name="Davidsen T.M."/>
            <person name="Wayne K.J."/>
            <person name="Tettelin H."/>
            <person name="Glass J.I."/>
            <person name="Rusch D."/>
            <person name="Podicherti R."/>
            <person name="Tsui H.-C.T."/>
            <person name="Winkler M.E."/>
        </authorList>
    </citation>
    <scope>NUCLEOTIDE SEQUENCE</scope>
</reference>
<dbReference type="EMBL" id="UINC01126956">
    <property type="protein sequence ID" value="SVD05765.1"/>
    <property type="molecule type" value="Genomic_DNA"/>
</dbReference>